<keyword evidence="7" id="KW-1278">Translocase</keyword>
<dbReference type="GO" id="GO:0015833">
    <property type="term" value="P:peptide transport"/>
    <property type="evidence" value="ECO:0007669"/>
    <property type="project" value="InterPro"/>
</dbReference>
<protein>
    <submittedName>
        <fullName evidence="11">ABC transporter ATP-binding protein</fullName>
    </submittedName>
</protein>
<keyword evidence="8" id="KW-0472">Membrane</keyword>
<feature type="domain" description="ABC transporter" evidence="10">
    <location>
        <begin position="374"/>
        <end position="630"/>
    </location>
</feature>
<dbReference type="InterPro" id="IPR013563">
    <property type="entry name" value="Oligopep_ABC_C"/>
</dbReference>
<dbReference type="InterPro" id="IPR050388">
    <property type="entry name" value="ABC_Ni/Peptide_Import"/>
</dbReference>
<dbReference type="NCBIfam" id="TIGR01727">
    <property type="entry name" value="oligo_HPY"/>
    <property type="match status" value="2"/>
</dbReference>
<dbReference type="InterPro" id="IPR003439">
    <property type="entry name" value="ABC_transporter-like_ATP-bd"/>
</dbReference>
<evidence type="ECO:0000259" key="10">
    <source>
        <dbReference type="PROSITE" id="PS50893"/>
    </source>
</evidence>
<dbReference type="CDD" id="cd03257">
    <property type="entry name" value="ABC_NikE_OppD_transporters"/>
    <property type="match status" value="2"/>
</dbReference>
<dbReference type="SMART" id="SM00382">
    <property type="entry name" value="AAA"/>
    <property type="match status" value="2"/>
</dbReference>
<dbReference type="InterPro" id="IPR003593">
    <property type="entry name" value="AAA+_ATPase"/>
</dbReference>
<organism evidence="11 12">
    <name type="scientific">Natronosalvus rutilus</name>
    <dbReference type="NCBI Taxonomy" id="2953753"/>
    <lineage>
        <taxon>Archaea</taxon>
        <taxon>Methanobacteriati</taxon>
        <taxon>Methanobacteriota</taxon>
        <taxon>Stenosarchaea group</taxon>
        <taxon>Halobacteria</taxon>
        <taxon>Halobacteriales</taxon>
        <taxon>Natrialbaceae</taxon>
        <taxon>Natronosalvus</taxon>
    </lineage>
</organism>
<dbReference type="GO" id="GO:0005524">
    <property type="term" value="F:ATP binding"/>
    <property type="evidence" value="ECO:0007669"/>
    <property type="project" value="UniProtKB-KW"/>
</dbReference>
<evidence type="ECO:0000313" key="11">
    <source>
        <dbReference type="EMBL" id="UTF52456.1"/>
    </source>
</evidence>
<dbReference type="FunFam" id="3.40.50.300:FF:000016">
    <property type="entry name" value="Oligopeptide ABC transporter ATP-binding component"/>
    <property type="match status" value="1"/>
</dbReference>
<dbReference type="Pfam" id="PF08352">
    <property type="entry name" value="oligo_HPY"/>
    <property type="match status" value="2"/>
</dbReference>
<keyword evidence="12" id="KW-1185">Reference proteome</keyword>
<dbReference type="EMBL" id="CP100355">
    <property type="protein sequence ID" value="UTF52456.1"/>
    <property type="molecule type" value="Genomic_DNA"/>
</dbReference>
<feature type="domain" description="ABC transporter" evidence="10">
    <location>
        <begin position="19"/>
        <end position="271"/>
    </location>
</feature>
<proteinExistence type="predicted"/>
<dbReference type="RefSeq" id="WP_254156389.1">
    <property type="nucleotide sequence ID" value="NZ_CP100355.1"/>
</dbReference>
<dbReference type="GO" id="GO:0016887">
    <property type="term" value="F:ATP hydrolysis activity"/>
    <property type="evidence" value="ECO:0007669"/>
    <property type="project" value="InterPro"/>
</dbReference>
<dbReference type="AlphaFoldDB" id="A0A9E7N7U1"/>
<evidence type="ECO:0000256" key="6">
    <source>
        <dbReference type="ARBA" id="ARBA00022840"/>
    </source>
</evidence>
<dbReference type="InterPro" id="IPR017871">
    <property type="entry name" value="ABC_transporter-like_CS"/>
</dbReference>
<dbReference type="GO" id="GO:0005886">
    <property type="term" value="C:plasma membrane"/>
    <property type="evidence" value="ECO:0007669"/>
    <property type="project" value="UniProtKB-SubCell"/>
</dbReference>
<evidence type="ECO:0000256" key="8">
    <source>
        <dbReference type="ARBA" id="ARBA00023136"/>
    </source>
</evidence>
<accession>A0A9E7N7U1</accession>
<dbReference type="Gene3D" id="3.40.50.300">
    <property type="entry name" value="P-loop containing nucleotide triphosphate hydrolases"/>
    <property type="match status" value="2"/>
</dbReference>
<dbReference type="PANTHER" id="PTHR43297:SF14">
    <property type="entry name" value="ATPASE AAA-TYPE CORE DOMAIN-CONTAINING PROTEIN"/>
    <property type="match status" value="1"/>
</dbReference>
<dbReference type="PROSITE" id="PS00211">
    <property type="entry name" value="ABC_TRANSPORTER_1"/>
    <property type="match status" value="2"/>
</dbReference>
<sequence>MTQSKSELEYRKATEEPILEARDVSVTFDMDRGTSRVLDNVSFDVHRDEMLGIIGESGSGKSMFASALLNAVVDPGVATGEITYRPPGEEPVDVLSLTDDQVEKFRWEEIAMVFQGAMSSFNPTMKIRDHFEETIHAHRADMDEQMAHARQLLADLYLDPDRVLDSYPHELSGGMKQRALIALSLVLEPQVLVMDEPTAALDLLMQRSIMNLLDTLQDEYDLTIVFITHDLPLVAGLADRLAVMYAFEFVEYGPSEQIIREAAHPYTRALLKSVPSVDAPLEEMHPIEGESPDPVDTPAGCSYAPRCPISTPKCIDEDPGYHDVDGVQKATCFHWEQSAEAIPYTLGTENVDAQLDQVTVSEEDAVVSLTDLEVHFDQSGFIDRLFDKDMTVRAVDDISLDIKENEVIALVGESGCGKTTLGKTAIGLQEPTGGTVEYRGQDIWEARRGNGEIDFDEIRRSLQIIHQDPGSSLNPTRTVRTSLSAPLKRWRPDLNATDRETVVYNLLERVGMKPAEDYALRYPHQLSGGEKQRVVLLRALLMSPDLILADEAVSALDVSLRVEMMDLMLNLQEMFDTSYLFISHDFSNARYLTEKSGGRIGIMYLGNLVEIGPAAEIIHEPKHPYTKVLRWATPPLDPDAAKEAQSTKPPVREIDIPDPTDPPSGCEFHTRCPEAREVCQREEPALFETDGASVAACFREDETHEYWESDPLYDDESVSVDELH</sequence>
<keyword evidence="6 11" id="KW-0067">ATP-binding</keyword>
<dbReference type="SUPFAM" id="SSF52540">
    <property type="entry name" value="P-loop containing nucleoside triphosphate hydrolases"/>
    <property type="match status" value="2"/>
</dbReference>
<feature type="region of interest" description="Disordered" evidence="9">
    <location>
        <begin position="637"/>
        <end position="665"/>
    </location>
</feature>
<keyword evidence="3" id="KW-1003">Cell membrane</keyword>
<keyword evidence="5" id="KW-0547">Nucleotide-binding</keyword>
<keyword evidence="2" id="KW-0813">Transport</keyword>
<dbReference type="PROSITE" id="PS50893">
    <property type="entry name" value="ABC_TRANSPORTER_2"/>
    <property type="match status" value="2"/>
</dbReference>
<evidence type="ECO:0000256" key="9">
    <source>
        <dbReference type="SAM" id="MobiDB-lite"/>
    </source>
</evidence>
<dbReference type="NCBIfam" id="NF008453">
    <property type="entry name" value="PRK11308.1"/>
    <property type="match status" value="2"/>
</dbReference>
<evidence type="ECO:0000256" key="4">
    <source>
        <dbReference type="ARBA" id="ARBA00022519"/>
    </source>
</evidence>
<dbReference type="PANTHER" id="PTHR43297">
    <property type="entry name" value="OLIGOPEPTIDE TRANSPORT ATP-BINDING PROTEIN APPD"/>
    <property type="match status" value="1"/>
</dbReference>
<dbReference type="Pfam" id="PF00005">
    <property type="entry name" value="ABC_tran"/>
    <property type="match status" value="2"/>
</dbReference>
<keyword evidence="4" id="KW-0997">Cell inner membrane</keyword>
<comment type="subcellular location">
    <subcellularLocation>
        <location evidence="1">Cell membrane</location>
        <topology evidence="1">Peripheral membrane protein</topology>
    </subcellularLocation>
</comment>
<dbReference type="InterPro" id="IPR027417">
    <property type="entry name" value="P-loop_NTPase"/>
</dbReference>
<evidence type="ECO:0000256" key="3">
    <source>
        <dbReference type="ARBA" id="ARBA00022475"/>
    </source>
</evidence>
<dbReference type="Proteomes" id="UP001056855">
    <property type="component" value="Chromosome"/>
</dbReference>
<reference evidence="11" key="1">
    <citation type="submission" date="2022-06" db="EMBL/GenBank/DDBJ databases">
        <title>Diverse halophilic archaea isolated from saline environments.</title>
        <authorList>
            <person name="Cui H.-L."/>
        </authorList>
    </citation>
    <scope>NUCLEOTIDE SEQUENCE</scope>
    <source>
        <strain evidence="11">WLHS1</strain>
    </source>
</reference>
<evidence type="ECO:0000256" key="7">
    <source>
        <dbReference type="ARBA" id="ARBA00022967"/>
    </source>
</evidence>
<name>A0A9E7N7U1_9EURY</name>
<evidence type="ECO:0000256" key="2">
    <source>
        <dbReference type="ARBA" id="ARBA00022448"/>
    </source>
</evidence>
<evidence type="ECO:0000256" key="5">
    <source>
        <dbReference type="ARBA" id="ARBA00022741"/>
    </source>
</evidence>
<gene>
    <name evidence="11" type="ORF">NGM29_11715</name>
</gene>
<dbReference type="KEGG" id="sawl:NGM29_11715"/>
<evidence type="ECO:0000256" key="1">
    <source>
        <dbReference type="ARBA" id="ARBA00004202"/>
    </source>
</evidence>
<evidence type="ECO:0000313" key="12">
    <source>
        <dbReference type="Proteomes" id="UP001056855"/>
    </source>
</evidence>
<dbReference type="GeneID" id="73290723"/>